<sequence>MKQFYGVCVFQSNERAQSWMAVCQDAYYALQLPNEDAVFHLRESRKFHGDAAALLTRNKRLAVLAEEPAQYAADWPREQASKEMLLQLGLAEIRFKRQAELLGEPLRNFEAIANMNKRREALEKSLEDLEPQPPLAQPNMGKGAAKEAAGPNPFIKPEDAGAGPSSEKRKRLS</sequence>
<dbReference type="EMBL" id="KZ819308">
    <property type="protein sequence ID" value="PWN94871.1"/>
    <property type="molecule type" value="Genomic_DNA"/>
</dbReference>
<evidence type="ECO:0000256" key="1">
    <source>
        <dbReference type="SAM" id="MobiDB-lite"/>
    </source>
</evidence>
<dbReference type="GeneID" id="37271036"/>
<proteinExistence type="predicted"/>
<dbReference type="RefSeq" id="XP_025595150.1">
    <property type="nucleotide sequence ID" value="XM_025743492.1"/>
</dbReference>
<keyword evidence="3" id="KW-1185">Reference proteome</keyword>
<evidence type="ECO:0000313" key="3">
    <source>
        <dbReference type="Proteomes" id="UP000245946"/>
    </source>
</evidence>
<dbReference type="Proteomes" id="UP000245946">
    <property type="component" value="Unassembled WGS sequence"/>
</dbReference>
<organism evidence="2 3">
    <name type="scientific">Tilletiopsis washingtonensis</name>
    <dbReference type="NCBI Taxonomy" id="58919"/>
    <lineage>
        <taxon>Eukaryota</taxon>
        <taxon>Fungi</taxon>
        <taxon>Dikarya</taxon>
        <taxon>Basidiomycota</taxon>
        <taxon>Ustilaginomycotina</taxon>
        <taxon>Exobasidiomycetes</taxon>
        <taxon>Entylomatales</taxon>
        <taxon>Entylomatales incertae sedis</taxon>
        <taxon>Tilletiopsis</taxon>
    </lineage>
</organism>
<evidence type="ECO:0000313" key="2">
    <source>
        <dbReference type="EMBL" id="PWN94871.1"/>
    </source>
</evidence>
<protein>
    <submittedName>
        <fullName evidence="2">Uncharacterized protein</fullName>
    </submittedName>
</protein>
<dbReference type="AlphaFoldDB" id="A0A316Z071"/>
<gene>
    <name evidence="2" type="ORF">FA09DRAFT_332535</name>
</gene>
<feature type="region of interest" description="Disordered" evidence="1">
    <location>
        <begin position="124"/>
        <end position="173"/>
    </location>
</feature>
<accession>A0A316Z071</accession>
<reference evidence="2 3" key="1">
    <citation type="journal article" date="2018" name="Mol. Biol. Evol.">
        <title>Broad Genomic Sampling Reveals a Smut Pathogenic Ancestry of the Fungal Clade Ustilaginomycotina.</title>
        <authorList>
            <person name="Kijpornyongpan T."/>
            <person name="Mondo S.J."/>
            <person name="Barry K."/>
            <person name="Sandor L."/>
            <person name="Lee J."/>
            <person name="Lipzen A."/>
            <person name="Pangilinan J."/>
            <person name="LaButti K."/>
            <person name="Hainaut M."/>
            <person name="Henrissat B."/>
            <person name="Grigoriev I.V."/>
            <person name="Spatafora J.W."/>
            <person name="Aime M.C."/>
        </authorList>
    </citation>
    <scope>NUCLEOTIDE SEQUENCE [LARGE SCALE GENOMIC DNA]</scope>
    <source>
        <strain evidence="2 3">MCA 4186</strain>
    </source>
</reference>
<name>A0A316Z071_9BASI</name>